<keyword evidence="3" id="KW-1185">Reference proteome</keyword>
<dbReference type="Gene3D" id="3.40.50.10140">
    <property type="entry name" value="Toll/interleukin-1 receptor homology (TIR) domain"/>
    <property type="match status" value="1"/>
</dbReference>
<dbReference type="Proteomes" id="UP000624709">
    <property type="component" value="Unassembled WGS sequence"/>
</dbReference>
<dbReference type="InterPro" id="IPR047603">
    <property type="entry name" value="FxsC_N"/>
</dbReference>
<name>A0ABQ4BRS3_9ACTN</name>
<evidence type="ECO:0000313" key="3">
    <source>
        <dbReference type="Proteomes" id="UP000624709"/>
    </source>
</evidence>
<dbReference type="NCBIfam" id="NF040588">
    <property type="entry name" value="FxsC_Nterm"/>
    <property type="match status" value="1"/>
</dbReference>
<dbReference type="InterPro" id="IPR035897">
    <property type="entry name" value="Toll_tir_struct_dom_sf"/>
</dbReference>
<feature type="region of interest" description="Disordered" evidence="1">
    <location>
        <begin position="317"/>
        <end position="338"/>
    </location>
</feature>
<organism evidence="2 3">
    <name type="scientific">Actinoplanes palleronii</name>
    <dbReference type="NCBI Taxonomy" id="113570"/>
    <lineage>
        <taxon>Bacteria</taxon>
        <taxon>Bacillati</taxon>
        <taxon>Actinomycetota</taxon>
        <taxon>Actinomycetes</taxon>
        <taxon>Micromonosporales</taxon>
        <taxon>Micromonosporaceae</taxon>
        <taxon>Actinoplanes</taxon>
    </lineage>
</organism>
<dbReference type="SUPFAM" id="SSF52200">
    <property type="entry name" value="Toll/Interleukin receptor TIR domain"/>
    <property type="match status" value="1"/>
</dbReference>
<comment type="caution">
    <text evidence="2">The sequence shown here is derived from an EMBL/GenBank/DDBJ whole genome shotgun (WGS) entry which is preliminary data.</text>
</comment>
<evidence type="ECO:0000256" key="1">
    <source>
        <dbReference type="SAM" id="MobiDB-lite"/>
    </source>
</evidence>
<evidence type="ECO:0000313" key="2">
    <source>
        <dbReference type="EMBL" id="GIE73374.1"/>
    </source>
</evidence>
<evidence type="ECO:0008006" key="4">
    <source>
        <dbReference type="Google" id="ProtNLM"/>
    </source>
</evidence>
<proteinExistence type="predicted"/>
<gene>
    <name evidence="2" type="ORF">Apa02nite_094820</name>
</gene>
<sequence>MIFFLSHANTARGSGTLDPWVKRFFDDLSDGVRARTGADETGFYDGLLEPGADRRARLTDEIGRARVFVPLYSPQYFGNSWAAAELDSFRSRLRGLGRAEAARHVVPVVWTPLPPWENRREFDEAFAVVGKSVEYTENGLRALCMLSVYRDAYRDLVAAFTDRIAGVARDSVLEPSPPAPLVPRPAGGGEPALIVSALGAGLGARRDQVIEAAERLGVPAQPLPAEQLRRQAARRPGVLLIDGDATPETVRDTVAGLPRWVIALVVASASAAVGPLTGILRTAGLHQVSPVRTAAEFDRNAPLLVTEARKQYLRHGPVVTAPGTPRPSLRRTSDDKRG</sequence>
<dbReference type="RefSeq" id="WP_203830979.1">
    <property type="nucleotide sequence ID" value="NZ_BAAATY010000064.1"/>
</dbReference>
<accession>A0ABQ4BRS3</accession>
<dbReference type="EMBL" id="BOMS01000172">
    <property type="protein sequence ID" value="GIE73374.1"/>
    <property type="molecule type" value="Genomic_DNA"/>
</dbReference>
<reference evidence="2 3" key="1">
    <citation type="submission" date="2021-01" db="EMBL/GenBank/DDBJ databases">
        <title>Whole genome shotgun sequence of Actinoplanes palleronii NBRC 14916.</title>
        <authorList>
            <person name="Komaki H."/>
            <person name="Tamura T."/>
        </authorList>
    </citation>
    <scope>NUCLEOTIDE SEQUENCE [LARGE SCALE GENOMIC DNA]</scope>
    <source>
        <strain evidence="2 3">NBRC 14916</strain>
    </source>
</reference>
<protein>
    <recommendedName>
        <fullName evidence="4">TIR domain-containing protein</fullName>
    </recommendedName>
</protein>